<feature type="transmembrane region" description="Helical" evidence="2">
    <location>
        <begin position="14"/>
        <end position="35"/>
    </location>
</feature>
<organism evidence="3 4">
    <name type="scientific">Spongiactinospora rosea</name>
    <dbReference type="NCBI Taxonomy" id="2248750"/>
    <lineage>
        <taxon>Bacteria</taxon>
        <taxon>Bacillati</taxon>
        <taxon>Actinomycetota</taxon>
        <taxon>Actinomycetes</taxon>
        <taxon>Streptosporangiales</taxon>
        <taxon>Streptosporangiaceae</taxon>
        <taxon>Spongiactinospora</taxon>
    </lineage>
</organism>
<evidence type="ECO:0008006" key="5">
    <source>
        <dbReference type="Google" id="ProtNLM"/>
    </source>
</evidence>
<evidence type="ECO:0000256" key="2">
    <source>
        <dbReference type="SAM" id="Phobius"/>
    </source>
</evidence>
<gene>
    <name evidence="3" type="ORF">DP939_36400</name>
</gene>
<reference evidence="3 4" key="1">
    <citation type="submission" date="2018-06" db="EMBL/GenBank/DDBJ databases">
        <title>Sphaerisporangium craniellae sp. nov., isolated from a marine sponge in the South China Sea.</title>
        <authorList>
            <person name="Li L."/>
        </authorList>
    </citation>
    <scope>NUCLEOTIDE SEQUENCE [LARGE SCALE GENOMIC DNA]</scope>
    <source>
        <strain evidence="3 4">LHW63015</strain>
    </source>
</reference>
<keyword evidence="4" id="KW-1185">Reference proteome</keyword>
<protein>
    <recommendedName>
        <fullName evidence="5">TrbL/VirB6 plasmid conjugal transfer protein</fullName>
    </recommendedName>
</protein>
<sequence length="470" mass="50159">MDVGCKVKEAMNGWFTRLVVEAINPAFVMVGRILLSSPPPSMLARVRELSDHVRLIANALLGLFVLAGGVIVMSYGSVQTSTTVQEIAPRLVVAAIAVNFSLTVCEYAVQLANDLVTALLGQGVDGRRAGDLLAGKVAGLITDTENTLLFLVLMVGVAVLLGIVLAFIAFVRITLLLFLIIAAPLALLCHALPQTEGIARLWWRGFTGVLAIQVLQALALILAFKVYLTQATDVFTPPPPDAGTAETLLAQPIASQAIDALILIGILFVLIKIPGWVARSIWQQAQPNLLKRLIKAVIVYKALGAIGGARRAARRRTRPGPGRRPRGAAGPRSGSAARQGPRPASAKRPSTSTGAHPVKPPTRSGGPPRQGAAPQQLQLPLDLPPAARRAPMASVQARQGRQMALPFPVTRVPRPPASPTPPPSGGPWIRPRPPYVQDRLPGMPTRPPRPGQLRLRLDPPPRRTPRKHGQ</sequence>
<feature type="region of interest" description="Disordered" evidence="1">
    <location>
        <begin position="310"/>
        <end position="375"/>
    </location>
</feature>
<name>A0A366LN04_9ACTN</name>
<evidence type="ECO:0000313" key="3">
    <source>
        <dbReference type="EMBL" id="RBQ15325.1"/>
    </source>
</evidence>
<keyword evidence="2" id="KW-0812">Transmembrane</keyword>
<feature type="transmembrane region" description="Helical" evidence="2">
    <location>
        <begin position="175"/>
        <end position="193"/>
    </location>
</feature>
<keyword evidence="2" id="KW-0472">Membrane</keyword>
<feature type="region of interest" description="Disordered" evidence="1">
    <location>
        <begin position="388"/>
        <end position="470"/>
    </location>
</feature>
<dbReference type="AlphaFoldDB" id="A0A366LN04"/>
<feature type="compositionally biased region" description="Pro residues" evidence="1">
    <location>
        <begin position="413"/>
        <end position="434"/>
    </location>
</feature>
<evidence type="ECO:0000313" key="4">
    <source>
        <dbReference type="Proteomes" id="UP000253303"/>
    </source>
</evidence>
<dbReference type="Pfam" id="PF19590">
    <property type="entry name" value="TrbL_3"/>
    <property type="match status" value="1"/>
</dbReference>
<dbReference type="RefSeq" id="WP_113985374.1">
    <property type="nucleotide sequence ID" value="NZ_QMEY01000024.1"/>
</dbReference>
<feature type="compositionally biased region" description="Basic residues" evidence="1">
    <location>
        <begin position="311"/>
        <end position="326"/>
    </location>
</feature>
<dbReference type="OrthoDB" id="3417255at2"/>
<feature type="transmembrane region" description="Helical" evidence="2">
    <location>
        <begin position="205"/>
        <end position="228"/>
    </location>
</feature>
<keyword evidence="2" id="KW-1133">Transmembrane helix</keyword>
<evidence type="ECO:0000256" key="1">
    <source>
        <dbReference type="SAM" id="MobiDB-lite"/>
    </source>
</evidence>
<dbReference type="EMBL" id="QMEY01000024">
    <property type="protein sequence ID" value="RBQ15325.1"/>
    <property type="molecule type" value="Genomic_DNA"/>
</dbReference>
<proteinExistence type="predicted"/>
<feature type="transmembrane region" description="Helical" evidence="2">
    <location>
        <begin position="248"/>
        <end position="271"/>
    </location>
</feature>
<comment type="caution">
    <text evidence="3">The sequence shown here is derived from an EMBL/GenBank/DDBJ whole genome shotgun (WGS) entry which is preliminary data.</text>
</comment>
<feature type="transmembrane region" description="Helical" evidence="2">
    <location>
        <begin position="55"/>
        <end position="75"/>
    </location>
</feature>
<feature type="transmembrane region" description="Helical" evidence="2">
    <location>
        <begin position="87"/>
        <end position="109"/>
    </location>
</feature>
<dbReference type="InterPro" id="IPR045782">
    <property type="entry name" value="TrbL_3"/>
</dbReference>
<dbReference type="Proteomes" id="UP000253303">
    <property type="component" value="Unassembled WGS sequence"/>
</dbReference>
<feature type="compositionally biased region" description="Low complexity" evidence="1">
    <location>
        <begin position="365"/>
        <end position="375"/>
    </location>
</feature>
<accession>A0A366LN04</accession>
<feature type="transmembrane region" description="Helical" evidence="2">
    <location>
        <begin position="148"/>
        <end position="169"/>
    </location>
</feature>
<feature type="compositionally biased region" description="Low complexity" evidence="1">
    <location>
        <begin position="327"/>
        <end position="338"/>
    </location>
</feature>